<feature type="transmembrane region" description="Helical" evidence="1">
    <location>
        <begin position="153"/>
        <end position="170"/>
    </location>
</feature>
<keyword evidence="1" id="KW-0812">Transmembrane</keyword>
<name>A0AAW2YRV4_9EUKA</name>
<comment type="caution">
    <text evidence="2">The sequence shown here is derived from an EMBL/GenBank/DDBJ whole genome shotgun (WGS) entry which is preliminary data.</text>
</comment>
<feature type="transmembrane region" description="Helical" evidence="1">
    <location>
        <begin position="239"/>
        <end position="262"/>
    </location>
</feature>
<accession>A0AAW2YRV4</accession>
<proteinExistence type="predicted"/>
<feature type="transmembrane region" description="Helical" evidence="1">
    <location>
        <begin position="89"/>
        <end position="110"/>
    </location>
</feature>
<sequence length="570" mass="64567">MGENAFSFVKSLACLNQHFPDKDQQDMVESAVFFDLLEYSFFVVNQSTAYLINTSILVACVATIIVFIFTNGKGVIPNIINLFSSMLSLLLNLLFCLIFPIASSLFLIYFNCQLSFYQHEMYVLVLYGIPSLLGMLIVYKLPLWSIVTTKRSILMATLIVYSSLLGLLVYNNSGSACLLTWYASAVLLSTLFSGSSSFIRVIKLVIVMIPNVMASHYAMNAIHMFVPIMGRIGDLPADVIIGVTTSVIVWIMFLPIIHLLFVETEDEKNVKFDVSSFFLCFLSFASFVCICLSMFVLTPYSSKYPKRLNVQHVYRYEYVPVDLSQPVHVPPDLAPRDNYLTICTMDPITETYIPKDLHFEFDYNMSHPVFVVGTFAMTPPLMRAQGWFSHNTLDTEHGMLPPSKTIHPVVDIHYNKKLNRTDLIIDESSDNLVPLFSLEVNVFSTKILTTSFGDVGPRVDVVMTSENKTIYCHKWFYFRGVDITVEDKVQNIWLSADNDEMYHGILKVQITSVAVQKDYHTVALEKVMTKIPDWISAGPAVISTLDIYVTDKGQYGEYKLPDLLLSPQHR</sequence>
<organism evidence="2 3">
    <name type="scientific">Acrasis kona</name>
    <dbReference type="NCBI Taxonomy" id="1008807"/>
    <lineage>
        <taxon>Eukaryota</taxon>
        <taxon>Discoba</taxon>
        <taxon>Heterolobosea</taxon>
        <taxon>Tetramitia</taxon>
        <taxon>Eutetramitia</taxon>
        <taxon>Acrasidae</taxon>
        <taxon>Acrasis</taxon>
    </lineage>
</organism>
<feature type="transmembrane region" description="Helical" evidence="1">
    <location>
        <begin position="176"/>
        <end position="194"/>
    </location>
</feature>
<evidence type="ECO:0000313" key="2">
    <source>
        <dbReference type="EMBL" id="KAL0479877.1"/>
    </source>
</evidence>
<evidence type="ECO:0000313" key="3">
    <source>
        <dbReference type="Proteomes" id="UP001431209"/>
    </source>
</evidence>
<feature type="transmembrane region" description="Helical" evidence="1">
    <location>
        <begin position="122"/>
        <end position="141"/>
    </location>
</feature>
<feature type="transmembrane region" description="Helical" evidence="1">
    <location>
        <begin position="49"/>
        <end position="69"/>
    </location>
</feature>
<keyword evidence="1" id="KW-1133">Transmembrane helix</keyword>
<keyword evidence="1" id="KW-0472">Membrane</keyword>
<reference evidence="2 3" key="1">
    <citation type="submission" date="2024-03" db="EMBL/GenBank/DDBJ databases">
        <title>The Acrasis kona genome and developmental transcriptomes reveal deep origins of eukaryotic multicellular pathways.</title>
        <authorList>
            <person name="Sheikh S."/>
            <person name="Fu C.-J."/>
            <person name="Brown M.W."/>
            <person name="Baldauf S.L."/>
        </authorList>
    </citation>
    <scope>NUCLEOTIDE SEQUENCE [LARGE SCALE GENOMIC DNA]</scope>
    <source>
        <strain evidence="2 3">ATCC MYA-3509</strain>
    </source>
</reference>
<feature type="transmembrane region" description="Helical" evidence="1">
    <location>
        <begin position="201"/>
        <end position="219"/>
    </location>
</feature>
<protein>
    <submittedName>
        <fullName evidence="2">Uncharacterized protein</fullName>
    </submittedName>
</protein>
<dbReference type="Proteomes" id="UP001431209">
    <property type="component" value="Unassembled WGS sequence"/>
</dbReference>
<keyword evidence="3" id="KW-1185">Reference proteome</keyword>
<dbReference type="EMBL" id="JAOPGA020000605">
    <property type="protein sequence ID" value="KAL0479877.1"/>
    <property type="molecule type" value="Genomic_DNA"/>
</dbReference>
<evidence type="ECO:0000256" key="1">
    <source>
        <dbReference type="SAM" id="Phobius"/>
    </source>
</evidence>
<gene>
    <name evidence="2" type="ORF">AKO1_007395</name>
</gene>
<dbReference type="AlphaFoldDB" id="A0AAW2YRV4"/>
<feature type="transmembrane region" description="Helical" evidence="1">
    <location>
        <begin position="274"/>
        <end position="297"/>
    </location>
</feature>